<dbReference type="Gene3D" id="1.10.10.10">
    <property type="entry name" value="Winged helix-like DNA-binding domain superfamily/Winged helix DNA-binding domain"/>
    <property type="match status" value="1"/>
</dbReference>
<dbReference type="SUPFAM" id="SSF46785">
    <property type="entry name" value="Winged helix' DNA-binding domain"/>
    <property type="match status" value="1"/>
</dbReference>
<dbReference type="Proteomes" id="UP000772618">
    <property type="component" value="Unassembled WGS sequence"/>
</dbReference>
<accession>A0ABS5VYL7</accession>
<dbReference type="PANTHER" id="PTHR33164:SF43">
    <property type="entry name" value="HTH-TYPE TRANSCRIPTIONAL REPRESSOR YETL"/>
    <property type="match status" value="1"/>
</dbReference>
<dbReference type="Pfam" id="PF12802">
    <property type="entry name" value="MarR_2"/>
    <property type="match status" value="1"/>
</dbReference>
<evidence type="ECO:0000259" key="1">
    <source>
        <dbReference type="PROSITE" id="PS50995"/>
    </source>
</evidence>
<organism evidence="2 3">
    <name type="scientific">Chryseosolibacter indicus</name>
    <dbReference type="NCBI Taxonomy" id="2782351"/>
    <lineage>
        <taxon>Bacteria</taxon>
        <taxon>Pseudomonadati</taxon>
        <taxon>Bacteroidota</taxon>
        <taxon>Cytophagia</taxon>
        <taxon>Cytophagales</taxon>
        <taxon>Chryseotaleaceae</taxon>
        <taxon>Chryseosolibacter</taxon>
    </lineage>
</organism>
<dbReference type="PROSITE" id="PS50995">
    <property type="entry name" value="HTH_MARR_2"/>
    <property type="match status" value="1"/>
</dbReference>
<dbReference type="EMBL" id="JAHESD010000108">
    <property type="protein sequence ID" value="MBT1706401.1"/>
    <property type="molecule type" value="Genomic_DNA"/>
</dbReference>
<dbReference type="PANTHER" id="PTHR33164">
    <property type="entry name" value="TRANSCRIPTIONAL REGULATOR, MARR FAMILY"/>
    <property type="match status" value="1"/>
</dbReference>
<protein>
    <submittedName>
        <fullName evidence="2">MarR family transcriptional regulator</fullName>
    </submittedName>
</protein>
<gene>
    <name evidence="2" type="ORF">KK060_24195</name>
</gene>
<dbReference type="InterPro" id="IPR036390">
    <property type="entry name" value="WH_DNA-bd_sf"/>
</dbReference>
<sequence length="149" mass="17431">MKKIEEEIQQKKFKSAHQKALVNFLYTSNWLHYKQQEFFKPYGITGQQYNILRILKGQHPKSISATEIKSRMLDRNSDVSRLLDRLELKNLIIKKTSTADKRATDVFITEQGLELLKAIAKKEELVDEMFNITEEEALLLSDLLDKCRS</sequence>
<comment type="caution">
    <text evidence="2">The sequence shown here is derived from an EMBL/GenBank/DDBJ whole genome shotgun (WGS) entry which is preliminary data.</text>
</comment>
<dbReference type="InterPro" id="IPR000835">
    <property type="entry name" value="HTH_MarR-typ"/>
</dbReference>
<dbReference type="InterPro" id="IPR036388">
    <property type="entry name" value="WH-like_DNA-bd_sf"/>
</dbReference>
<evidence type="ECO:0000313" key="2">
    <source>
        <dbReference type="EMBL" id="MBT1706401.1"/>
    </source>
</evidence>
<keyword evidence="3" id="KW-1185">Reference proteome</keyword>
<dbReference type="InterPro" id="IPR039422">
    <property type="entry name" value="MarR/SlyA-like"/>
</dbReference>
<feature type="domain" description="HTH marR-type" evidence="1">
    <location>
        <begin position="1"/>
        <end position="149"/>
    </location>
</feature>
<proteinExistence type="predicted"/>
<dbReference type="RefSeq" id="WP_254157699.1">
    <property type="nucleotide sequence ID" value="NZ_JAHESD010000108.1"/>
</dbReference>
<dbReference type="SMART" id="SM00347">
    <property type="entry name" value="HTH_MARR"/>
    <property type="match status" value="1"/>
</dbReference>
<name>A0ABS5VYL7_9BACT</name>
<reference evidence="2 3" key="1">
    <citation type="submission" date="2021-05" db="EMBL/GenBank/DDBJ databases">
        <title>A Polyphasic approach of four new species of the genus Ohtaekwangia: Ohtaekwangia histidinii sp. nov., Ohtaekwangia cretensis sp. nov., Ohtaekwangia indiensis sp. nov., Ohtaekwangia reichenbachii sp. nov. from diverse environment.</title>
        <authorList>
            <person name="Octaviana S."/>
        </authorList>
    </citation>
    <scope>NUCLEOTIDE SEQUENCE [LARGE SCALE GENOMIC DNA]</scope>
    <source>
        <strain evidence="2 3">PWU20</strain>
    </source>
</reference>
<evidence type="ECO:0000313" key="3">
    <source>
        <dbReference type="Proteomes" id="UP000772618"/>
    </source>
</evidence>